<accession>A0A7M1KJR2</accession>
<sequence length="115" mass="12891">MHSPALVVELYEPEEACRFLAVVAIGLLTAVGNEVVTLAEAERLLFTPRTVRILSDKGLSPALCELIMECCELDDILDLLPLKFDAELRKMINRFSVYLKGSVTQDPYSTHLRLK</sequence>
<proteinExistence type="predicted"/>
<dbReference type="Proteomes" id="UP000594923">
    <property type="component" value="Chromosome"/>
</dbReference>
<evidence type="ECO:0000313" key="2">
    <source>
        <dbReference type="Proteomes" id="UP000594923"/>
    </source>
</evidence>
<name>A0A7M1KJR2_9PSED</name>
<dbReference type="Pfam" id="PF13108">
    <property type="entry name" value="DUF3969"/>
    <property type="match status" value="1"/>
</dbReference>
<organism evidence="1 2">
    <name type="scientific">Pseudomonas poae</name>
    <dbReference type="NCBI Taxonomy" id="200451"/>
    <lineage>
        <taxon>Bacteria</taxon>
        <taxon>Pseudomonadati</taxon>
        <taxon>Pseudomonadota</taxon>
        <taxon>Gammaproteobacteria</taxon>
        <taxon>Pseudomonadales</taxon>
        <taxon>Pseudomonadaceae</taxon>
        <taxon>Pseudomonas</taxon>
    </lineage>
</organism>
<dbReference type="EMBL" id="CP063073">
    <property type="protein sequence ID" value="QOQ76332.1"/>
    <property type="molecule type" value="Genomic_DNA"/>
</dbReference>
<reference evidence="1 2" key="1">
    <citation type="submission" date="2020-10" db="EMBL/GenBank/DDBJ databases">
        <title>High quality whole genome sequence of Pseudomonas poae PMA22.</title>
        <authorList>
            <person name="Hernandez J.G."/>
            <person name="Rodriguez P."/>
            <person name="Cuevas C."/>
            <person name="de la Calle F."/>
            <person name="Galan B."/>
            <person name="Garcia J.L."/>
        </authorList>
    </citation>
    <scope>NUCLEOTIDE SEQUENCE [LARGE SCALE GENOMIC DNA]</scope>
    <source>
        <strain evidence="1 2">PMA22</strain>
    </source>
</reference>
<dbReference type="AlphaFoldDB" id="A0A7M1KJR2"/>
<dbReference type="RefSeq" id="WP_197627375.1">
    <property type="nucleotide sequence ID" value="NZ_CP063073.1"/>
</dbReference>
<protein>
    <submittedName>
        <fullName evidence="1">DUF3969 family protein</fullName>
    </submittedName>
</protein>
<evidence type="ECO:0000313" key="1">
    <source>
        <dbReference type="EMBL" id="QOQ76332.1"/>
    </source>
</evidence>
<gene>
    <name evidence="1" type="ORF">IMF22_04465</name>
</gene>
<dbReference type="InterPro" id="IPR025083">
    <property type="entry name" value="DUF3969"/>
</dbReference>